<sequence length="389" mass="44110">MANTTDTLFPILQPRLTALGRAAADAEQIDVGHDVRFRALQSRSILNKSVSKRLHWMAWSINPYRGCEFGCRYCYARYTHEFLEGSPQPDQAADPGLRAPEAFEREIFVKQNAAWLLEQDLRRLARQNRLHEEIALGTATDPWQPIERRSGVTRSLLEVMARKQGLRLGIVTKSTLIERDIDLLQQIDQHSTLVIHITITTPEADLARKLEPRAPRPDLRLRTVQRLREAGIRTGILNSPLLPGITDGPTEIDRMAKLAKEVDASFFAAMPLFLKSCSRPTYFQFIRDHFPHLQAEHLERFRSMDFADRPYRERLNALVQASCRRYGLCERLTDALLTRYAGDPQSATSEPRGTSVQGRTFTTQNRTAGVKKPSASDHVGLQGSLFALN</sequence>
<feature type="compositionally biased region" description="Polar residues" evidence="4">
    <location>
        <begin position="345"/>
        <end position="367"/>
    </location>
</feature>
<dbReference type="InterPro" id="IPR007197">
    <property type="entry name" value="rSAM"/>
</dbReference>
<keyword evidence="2" id="KW-0408">Iron</keyword>
<dbReference type="SFLD" id="SFLDS00029">
    <property type="entry name" value="Radical_SAM"/>
    <property type="match status" value="1"/>
</dbReference>
<keyword evidence="3" id="KW-0411">Iron-sulfur</keyword>
<protein>
    <submittedName>
        <fullName evidence="6">Radical SAM protein</fullName>
    </submittedName>
</protein>
<dbReference type="SUPFAM" id="SSF102114">
    <property type="entry name" value="Radical SAM enzymes"/>
    <property type="match status" value="1"/>
</dbReference>
<evidence type="ECO:0000259" key="5">
    <source>
        <dbReference type="PROSITE" id="PS51918"/>
    </source>
</evidence>
<feature type="domain" description="Radical SAM core" evidence="5">
    <location>
        <begin position="53"/>
        <end position="328"/>
    </location>
</feature>
<dbReference type="PROSITE" id="PS51918">
    <property type="entry name" value="RADICAL_SAM"/>
    <property type="match status" value="1"/>
</dbReference>
<dbReference type="PANTHER" id="PTHR43432:SF3">
    <property type="entry name" value="SLR0285 PROTEIN"/>
    <property type="match status" value="1"/>
</dbReference>
<dbReference type="Pfam" id="PF04055">
    <property type="entry name" value="Radical_SAM"/>
    <property type="match status" value="1"/>
</dbReference>
<evidence type="ECO:0000256" key="4">
    <source>
        <dbReference type="SAM" id="MobiDB-lite"/>
    </source>
</evidence>
<dbReference type="Gene3D" id="3.80.30.30">
    <property type="match status" value="1"/>
</dbReference>
<evidence type="ECO:0000256" key="2">
    <source>
        <dbReference type="ARBA" id="ARBA00023004"/>
    </source>
</evidence>
<keyword evidence="7" id="KW-1185">Reference proteome</keyword>
<evidence type="ECO:0000256" key="3">
    <source>
        <dbReference type="ARBA" id="ARBA00023014"/>
    </source>
</evidence>
<dbReference type="InterPro" id="IPR058240">
    <property type="entry name" value="rSAM_sf"/>
</dbReference>
<evidence type="ECO:0000256" key="1">
    <source>
        <dbReference type="ARBA" id="ARBA00022723"/>
    </source>
</evidence>
<dbReference type="EMBL" id="JBJYXY010000001">
    <property type="protein sequence ID" value="MFN2976759.1"/>
    <property type="molecule type" value="Genomic_DNA"/>
</dbReference>
<feature type="region of interest" description="Disordered" evidence="4">
    <location>
        <begin position="343"/>
        <end position="376"/>
    </location>
</feature>
<organism evidence="6 7">
    <name type="scientific">Terriglobus aquaticus</name>
    <dbReference type="NCBI Taxonomy" id="940139"/>
    <lineage>
        <taxon>Bacteria</taxon>
        <taxon>Pseudomonadati</taxon>
        <taxon>Acidobacteriota</taxon>
        <taxon>Terriglobia</taxon>
        <taxon>Terriglobales</taxon>
        <taxon>Acidobacteriaceae</taxon>
        <taxon>Terriglobus</taxon>
    </lineage>
</organism>
<dbReference type="SFLD" id="SFLDG01084">
    <property type="entry name" value="Uncharacterised_Radical_SAM_Su"/>
    <property type="match status" value="1"/>
</dbReference>
<comment type="caution">
    <text evidence="6">The sequence shown here is derived from an EMBL/GenBank/DDBJ whole genome shotgun (WGS) entry which is preliminary data.</text>
</comment>
<dbReference type="RefSeq" id="WP_263415180.1">
    <property type="nucleotide sequence ID" value="NZ_BAABBH010000002.1"/>
</dbReference>
<dbReference type="InterPro" id="IPR040086">
    <property type="entry name" value="MJ0683-like"/>
</dbReference>
<proteinExistence type="predicted"/>
<dbReference type="Proteomes" id="UP001634747">
    <property type="component" value="Unassembled WGS sequence"/>
</dbReference>
<evidence type="ECO:0000313" key="7">
    <source>
        <dbReference type="Proteomes" id="UP001634747"/>
    </source>
</evidence>
<keyword evidence="1" id="KW-0479">Metal-binding</keyword>
<dbReference type="PANTHER" id="PTHR43432">
    <property type="entry name" value="SLR0285 PROTEIN"/>
    <property type="match status" value="1"/>
</dbReference>
<dbReference type="SMART" id="SM00729">
    <property type="entry name" value="Elp3"/>
    <property type="match status" value="1"/>
</dbReference>
<dbReference type="InterPro" id="IPR006638">
    <property type="entry name" value="Elp3/MiaA/NifB-like_rSAM"/>
</dbReference>
<name>A0ABW9KLU1_9BACT</name>
<gene>
    <name evidence="6" type="ORF">ACK2TP_13375</name>
</gene>
<evidence type="ECO:0000313" key="6">
    <source>
        <dbReference type="EMBL" id="MFN2976759.1"/>
    </source>
</evidence>
<dbReference type="CDD" id="cd01335">
    <property type="entry name" value="Radical_SAM"/>
    <property type="match status" value="1"/>
</dbReference>
<accession>A0ABW9KLU1</accession>
<reference evidence="6 7" key="1">
    <citation type="submission" date="2024-12" db="EMBL/GenBank/DDBJ databases">
        <authorList>
            <person name="Lee Y."/>
        </authorList>
    </citation>
    <scope>NUCLEOTIDE SEQUENCE [LARGE SCALE GENOMIC DNA]</scope>
    <source>
        <strain evidence="6 7">03SUJ4</strain>
    </source>
</reference>